<evidence type="ECO:0000313" key="3">
    <source>
        <dbReference type="Proteomes" id="UP001230908"/>
    </source>
</evidence>
<evidence type="ECO:0000256" key="1">
    <source>
        <dbReference type="SAM" id="MobiDB-lite"/>
    </source>
</evidence>
<protein>
    <submittedName>
        <fullName evidence="2">Uncharacterized protein</fullName>
    </submittedName>
</protein>
<feature type="region of interest" description="Disordered" evidence="1">
    <location>
        <begin position="55"/>
        <end position="87"/>
    </location>
</feature>
<sequence length="87" mass="9671">MAGQPPGQRRHQWYRAGPDLVEQRGAGDGLTLPARGRDGEVAGERLVQVSGQLRHAGQAQLRDGQLQRAEQPFGQQGWQRAERVPHR</sequence>
<reference evidence="2 3" key="1">
    <citation type="submission" date="2023-08" db="EMBL/GenBank/DDBJ databases">
        <title>Phytohabitans sansha sp. nov., isolated from marine sediment.</title>
        <authorList>
            <person name="Zhao Y."/>
            <person name="Yi K."/>
        </authorList>
    </citation>
    <scope>NUCLEOTIDE SEQUENCE [LARGE SCALE GENOMIC DNA]</scope>
    <source>
        <strain evidence="2 3">ZYX-F-186</strain>
    </source>
</reference>
<comment type="caution">
    <text evidence="2">The sequence shown here is derived from an EMBL/GenBank/DDBJ whole genome shotgun (WGS) entry which is preliminary data.</text>
</comment>
<gene>
    <name evidence="2" type="ORF">RB614_28830</name>
</gene>
<organism evidence="2 3">
    <name type="scientific">Phytohabitans maris</name>
    <dbReference type="NCBI Taxonomy" id="3071409"/>
    <lineage>
        <taxon>Bacteria</taxon>
        <taxon>Bacillati</taxon>
        <taxon>Actinomycetota</taxon>
        <taxon>Actinomycetes</taxon>
        <taxon>Micromonosporales</taxon>
        <taxon>Micromonosporaceae</taxon>
    </lineage>
</organism>
<dbReference type="Proteomes" id="UP001230908">
    <property type="component" value="Unassembled WGS sequence"/>
</dbReference>
<dbReference type="RefSeq" id="WP_308715813.1">
    <property type="nucleotide sequence ID" value="NZ_JAVHUY010000031.1"/>
</dbReference>
<accession>A0ABU0ZRH2</accession>
<name>A0ABU0ZRH2_9ACTN</name>
<keyword evidence="3" id="KW-1185">Reference proteome</keyword>
<evidence type="ECO:0000313" key="2">
    <source>
        <dbReference type="EMBL" id="MDQ7908542.1"/>
    </source>
</evidence>
<dbReference type="EMBL" id="JAVHUY010000031">
    <property type="protein sequence ID" value="MDQ7908542.1"/>
    <property type="molecule type" value="Genomic_DNA"/>
</dbReference>
<proteinExistence type="predicted"/>